<keyword evidence="3" id="KW-1185">Reference proteome</keyword>
<evidence type="ECO:0008006" key="4">
    <source>
        <dbReference type="Google" id="ProtNLM"/>
    </source>
</evidence>
<protein>
    <recommendedName>
        <fullName evidence="4">Transposase</fullName>
    </recommendedName>
</protein>
<dbReference type="EMBL" id="BQNB010019750">
    <property type="protein sequence ID" value="GJT88659.1"/>
    <property type="molecule type" value="Genomic_DNA"/>
</dbReference>
<proteinExistence type="predicted"/>
<gene>
    <name evidence="2" type="ORF">Tco_1070376</name>
</gene>
<evidence type="ECO:0000313" key="3">
    <source>
        <dbReference type="Proteomes" id="UP001151760"/>
    </source>
</evidence>
<name>A0ABQ5HLH9_9ASTR</name>
<sequence length="503" mass="57788">MHQHCKALKTVLEAGQSFVDRDGSIFVYNPDVLREQFVGLVIQQGLPFNHFDNAQMTRVFQNHMQLKYNHVELLIESISTDLECFDDDFATKAKQWFKDSLEGNSMTNLLNKLKENKHKGARNDRLTSSEYERYVDGDFISHLEPHEFAGFDVLGFWKAMDLIKIERIQHTSNLENALDFEEEILDEEVQENEATPLSDEEIALDQAASEARSNGSVEEVEDGSEGLLEWNKEKAKKGCEATAAEAGEDNQDAKEAMELMADGTSIDGIDVYGTRINDWECPKCGNGDFSFRLQNQPRVPVSLLDIAWTLYSVPSIFSVCIDLDRDSNDIRTMAEMSKAVLQAANKGKMTVLQPEIITLQDIRPTHTRKTIELWVYCKWIAKNVTTKERTNFCCMLLDRGTIRFGCTDTKKWRRTLDYKTTLNFGRYTRIEPIANDSFPEHYFNFVAYNEVQSKADVKDATLTGEELDVVENKLFHQSFNLENYIFWNRQGAITWIEQPHQEV</sequence>
<dbReference type="Proteomes" id="UP001151760">
    <property type="component" value="Unassembled WGS sequence"/>
</dbReference>
<feature type="region of interest" description="Disordered" evidence="1">
    <location>
        <begin position="206"/>
        <end position="225"/>
    </location>
</feature>
<reference evidence="2" key="1">
    <citation type="journal article" date="2022" name="Int. J. Mol. Sci.">
        <title>Draft Genome of Tanacetum Coccineum: Genomic Comparison of Closely Related Tanacetum-Family Plants.</title>
        <authorList>
            <person name="Yamashiro T."/>
            <person name="Shiraishi A."/>
            <person name="Nakayama K."/>
            <person name="Satake H."/>
        </authorList>
    </citation>
    <scope>NUCLEOTIDE SEQUENCE</scope>
</reference>
<accession>A0ABQ5HLH9</accession>
<evidence type="ECO:0000313" key="2">
    <source>
        <dbReference type="EMBL" id="GJT88659.1"/>
    </source>
</evidence>
<reference evidence="2" key="2">
    <citation type="submission" date="2022-01" db="EMBL/GenBank/DDBJ databases">
        <authorList>
            <person name="Yamashiro T."/>
            <person name="Shiraishi A."/>
            <person name="Satake H."/>
            <person name="Nakayama K."/>
        </authorList>
    </citation>
    <scope>NUCLEOTIDE SEQUENCE</scope>
</reference>
<evidence type="ECO:0000256" key="1">
    <source>
        <dbReference type="SAM" id="MobiDB-lite"/>
    </source>
</evidence>
<organism evidence="2 3">
    <name type="scientific">Tanacetum coccineum</name>
    <dbReference type="NCBI Taxonomy" id="301880"/>
    <lineage>
        <taxon>Eukaryota</taxon>
        <taxon>Viridiplantae</taxon>
        <taxon>Streptophyta</taxon>
        <taxon>Embryophyta</taxon>
        <taxon>Tracheophyta</taxon>
        <taxon>Spermatophyta</taxon>
        <taxon>Magnoliopsida</taxon>
        <taxon>eudicotyledons</taxon>
        <taxon>Gunneridae</taxon>
        <taxon>Pentapetalae</taxon>
        <taxon>asterids</taxon>
        <taxon>campanulids</taxon>
        <taxon>Asterales</taxon>
        <taxon>Asteraceae</taxon>
        <taxon>Asteroideae</taxon>
        <taxon>Anthemideae</taxon>
        <taxon>Anthemidinae</taxon>
        <taxon>Tanacetum</taxon>
    </lineage>
</organism>
<comment type="caution">
    <text evidence="2">The sequence shown here is derived from an EMBL/GenBank/DDBJ whole genome shotgun (WGS) entry which is preliminary data.</text>
</comment>